<proteinExistence type="predicted"/>
<evidence type="ECO:0000256" key="1">
    <source>
        <dbReference type="SAM" id="Phobius"/>
    </source>
</evidence>
<feature type="transmembrane region" description="Helical" evidence="1">
    <location>
        <begin position="114"/>
        <end position="133"/>
    </location>
</feature>
<dbReference type="EMBL" id="CP053586">
    <property type="protein sequence ID" value="WNZ23916.1"/>
    <property type="molecule type" value="Genomic_DNA"/>
</dbReference>
<gene>
    <name evidence="2" type="ORF">HJG54_14325</name>
</gene>
<keyword evidence="1" id="KW-0812">Transmembrane</keyword>
<protein>
    <submittedName>
        <fullName evidence="2">Tryptophan-rich sensory protein</fullName>
    </submittedName>
</protein>
<feature type="transmembrane region" description="Helical" evidence="1">
    <location>
        <begin position="232"/>
        <end position="254"/>
    </location>
</feature>
<keyword evidence="1" id="KW-1133">Transmembrane helix</keyword>
<name>A0AA96WKH0_9CYAN</name>
<dbReference type="AlphaFoldDB" id="A0AA96WKH0"/>
<dbReference type="PANTHER" id="PTHR33802:SF1">
    <property type="entry name" value="XK-RELATED PROTEIN"/>
    <property type="match status" value="1"/>
</dbReference>
<feature type="transmembrane region" description="Helical" evidence="1">
    <location>
        <begin position="12"/>
        <end position="30"/>
    </location>
</feature>
<dbReference type="InterPro" id="IPR038330">
    <property type="entry name" value="TspO/MBR-related_sf"/>
</dbReference>
<reference evidence="2" key="1">
    <citation type="submission" date="2020-05" db="EMBL/GenBank/DDBJ databases">
        <authorList>
            <person name="Zhu T."/>
            <person name="Keshari N."/>
            <person name="Lu X."/>
        </authorList>
    </citation>
    <scope>NUCLEOTIDE SEQUENCE</scope>
    <source>
        <strain evidence="2">NK1-12</strain>
    </source>
</reference>
<organism evidence="2">
    <name type="scientific">Leptolyngbya sp. NK1-12</name>
    <dbReference type="NCBI Taxonomy" id="2547451"/>
    <lineage>
        <taxon>Bacteria</taxon>
        <taxon>Bacillati</taxon>
        <taxon>Cyanobacteriota</taxon>
        <taxon>Cyanophyceae</taxon>
        <taxon>Leptolyngbyales</taxon>
        <taxon>Leptolyngbyaceae</taxon>
        <taxon>Leptolyngbya group</taxon>
        <taxon>Leptolyngbya</taxon>
    </lineage>
</organism>
<evidence type="ECO:0000313" key="2">
    <source>
        <dbReference type="EMBL" id="WNZ23916.1"/>
    </source>
</evidence>
<dbReference type="PANTHER" id="PTHR33802">
    <property type="entry name" value="SI:CH211-161H7.5-RELATED"/>
    <property type="match status" value="1"/>
</dbReference>
<feature type="transmembrane region" description="Helical" evidence="1">
    <location>
        <begin position="186"/>
        <end position="203"/>
    </location>
</feature>
<feature type="transmembrane region" description="Helical" evidence="1">
    <location>
        <begin position="91"/>
        <end position="108"/>
    </location>
</feature>
<feature type="transmembrane region" description="Helical" evidence="1">
    <location>
        <begin position="210"/>
        <end position="226"/>
    </location>
</feature>
<feature type="transmembrane region" description="Helical" evidence="1">
    <location>
        <begin position="154"/>
        <end position="174"/>
    </location>
</feature>
<dbReference type="RefSeq" id="WP_316429428.1">
    <property type="nucleotide sequence ID" value="NZ_CP053586.1"/>
</dbReference>
<accession>A0AA96WKH0</accession>
<dbReference type="Gene3D" id="1.20.1260.100">
    <property type="entry name" value="TspO/MBR protein"/>
    <property type="match status" value="1"/>
</dbReference>
<sequence>MQQTSQSTNSILPWLTLLAIISTFAVNVWSNFSPINGQTIGEISNTLFADVQIIPANYAFAIWGLIYLGLFGFGIYQLLPAQRSNPRLQSVRPLLILACIAQAVWVFFFLERQFWLSLVAMLVILLPLILIYRRLGVGRQPVSRGEKWLVQVPFGIYLGWISVATIVNVAIALYSQGWNGSGISPTVWTVLMMAVATLVAAGLTIRHREIAFPLVIIWALVAIAVRQTTIPFIVITAIALSFALAVLVFLKVMARPRTA</sequence>
<keyword evidence="1" id="KW-0472">Membrane</keyword>
<feature type="transmembrane region" description="Helical" evidence="1">
    <location>
        <begin position="58"/>
        <end position="79"/>
    </location>
</feature>